<dbReference type="Proteomes" id="UP000509545">
    <property type="component" value="Chromosome"/>
</dbReference>
<evidence type="ECO:0008006" key="3">
    <source>
        <dbReference type="Google" id="ProtNLM"/>
    </source>
</evidence>
<organism evidence="1 2">
    <name type="scientific">Pseudomonas bijieensis</name>
    <dbReference type="NCBI Taxonomy" id="2681983"/>
    <lineage>
        <taxon>Bacteria</taxon>
        <taxon>Pseudomonadati</taxon>
        <taxon>Pseudomonadota</taxon>
        <taxon>Gammaproteobacteria</taxon>
        <taxon>Pseudomonadales</taxon>
        <taxon>Pseudomonadaceae</taxon>
        <taxon>Pseudomonas</taxon>
    </lineage>
</organism>
<gene>
    <name evidence="1" type="ORF">GN234_01625</name>
</gene>
<dbReference type="AlphaFoldDB" id="A0A6N1C6D2"/>
<sequence length="363" mass="41045">MQQTSADISIEELDALKNLVNDYFHSTAQPIFSFLSGSIPEGISTPNSDYDIYAVFDDCTEEEVLISELQRPVELTKIPLSKIHRIMDIISKGENLASVSAYEMLICHRVYSGIALSGEPAFDSIKKEFDVVTFRTRLAELALLNAEREFKVSHGFKLVDDTRSALFSAHKALRHSLSVLLAIHGSTSVLEKWHVRYAVRYLGENHLGFRRFLELASSIPISSTVESKKYLNSVKKFHQMVTDYKILADIVPEEIFFVESRLIDTDQENDEPLILKNPDARVMLHMSRWYLTIESKAILELPSSAALFWALINNAQSVNVIIDSAREHLKIPDNICLEYLDALAAAKAISSRSFEIHKIDRAI</sequence>
<evidence type="ECO:0000313" key="1">
    <source>
        <dbReference type="EMBL" id="QKS80719.1"/>
    </source>
</evidence>
<dbReference type="InterPro" id="IPR043519">
    <property type="entry name" value="NT_sf"/>
</dbReference>
<accession>A0A6N1C6D2</accession>
<reference evidence="1 2" key="1">
    <citation type="submission" date="2020-02" db="EMBL/GenBank/DDBJ databases">
        <authorList>
            <person name="Liang J."/>
        </authorList>
    </citation>
    <scope>NUCLEOTIDE SEQUENCE [LARGE SCALE GENOMIC DNA]</scope>
    <source>
        <strain evidence="1 2">L22-9</strain>
    </source>
</reference>
<proteinExistence type="predicted"/>
<name>A0A6N1C6D2_9PSED</name>
<evidence type="ECO:0000313" key="2">
    <source>
        <dbReference type="Proteomes" id="UP000509545"/>
    </source>
</evidence>
<protein>
    <recommendedName>
        <fullName evidence="3">Nucleotidyltransferase domain-containing protein</fullName>
    </recommendedName>
</protein>
<dbReference type="SUPFAM" id="SSF81301">
    <property type="entry name" value="Nucleotidyltransferase"/>
    <property type="match status" value="1"/>
</dbReference>
<keyword evidence="2" id="KW-1185">Reference proteome</keyword>
<dbReference type="KEGG" id="pbz:GN234_01625"/>
<dbReference type="RefSeq" id="WP_109753039.1">
    <property type="nucleotide sequence ID" value="NZ_CP048810.1"/>
</dbReference>
<dbReference type="EMBL" id="CP048810">
    <property type="protein sequence ID" value="QKS80719.1"/>
    <property type="molecule type" value="Genomic_DNA"/>
</dbReference>